<dbReference type="AlphaFoldDB" id="G7L3Y2"/>
<evidence type="ECO:0000313" key="1">
    <source>
        <dbReference type="EMBL" id="AES81921.1"/>
    </source>
</evidence>
<dbReference type="EnsemblPlants" id="AES81921">
    <property type="protein sequence ID" value="AES81921"/>
    <property type="gene ID" value="MTR_7g102350"/>
</dbReference>
<reference evidence="2" key="3">
    <citation type="submission" date="2015-04" db="UniProtKB">
        <authorList>
            <consortium name="EnsemblPlants"/>
        </authorList>
    </citation>
    <scope>IDENTIFICATION</scope>
    <source>
        <strain evidence="2">cv. Jemalong A17</strain>
    </source>
</reference>
<keyword evidence="3" id="KW-1185">Reference proteome</keyword>
<sequence length="69" mass="7652">MKVSTTPDGKVLDLFFITDTYMVQLQKSLSLRLKMELLCPLKVAIASQGPDTEFLALKMLGLCIFSAEV</sequence>
<reference evidence="1 3" key="2">
    <citation type="journal article" date="2014" name="BMC Genomics">
        <title>An improved genome release (version Mt4.0) for the model legume Medicago truncatula.</title>
        <authorList>
            <person name="Tang H."/>
            <person name="Krishnakumar V."/>
            <person name="Bidwell S."/>
            <person name="Rosen B."/>
            <person name="Chan A."/>
            <person name="Zhou S."/>
            <person name="Gentzbittel L."/>
            <person name="Childs K.L."/>
            <person name="Yandell M."/>
            <person name="Gundlach H."/>
            <person name="Mayer K.F."/>
            <person name="Schwartz D.C."/>
            <person name="Town C.D."/>
        </authorList>
    </citation>
    <scope>GENOME REANNOTATION</scope>
    <source>
        <strain evidence="2 3">cv. Jemalong A17</strain>
    </source>
</reference>
<proteinExistence type="predicted"/>
<accession>G7L3Y2</accession>
<dbReference type="Proteomes" id="UP000002051">
    <property type="component" value="Unassembled WGS sequence"/>
</dbReference>
<dbReference type="EMBL" id="CM001223">
    <property type="protein sequence ID" value="AES81921.1"/>
    <property type="molecule type" value="Genomic_DNA"/>
</dbReference>
<dbReference type="PaxDb" id="3880-AES81921"/>
<gene>
    <name evidence="1" type="ordered locus">MTR_7g102350</name>
</gene>
<dbReference type="HOGENOM" id="CLU_2779735_0_0_1"/>
<evidence type="ECO:0000313" key="3">
    <source>
        <dbReference type="Proteomes" id="UP000002051"/>
    </source>
</evidence>
<organism evidence="1 3">
    <name type="scientific">Medicago truncatula</name>
    <name type="common">Barrel medic</name>
    <name type="synonym">Medicago tribuloides</name>
    <dbReference type="NCBI Taxonomy" id="3880"/>
    <lineage>
        <taxon>Eukaryota</taxon>
        <taxon>Viridiplantae</taxon>
        <taxon>Streptophyta</taxon>
        <taxon>Embryophyta</taxon>
        <taxon>Tracheophyta</taxon>
        <taxon>Spermatophyta</taxon>
        <taxon>Magnoliopsida</taxon>
        <taxon>eudicotyledons</taxon>
        <taxon>Gunneridae</taxon>
        <taxon>Pentapetalae</taxon>
        <taxon>rosids</taxon>
        <taxon>fabids</taxon>
        <taxon>Fabales</taxon>
        <taxon>Fabaceae</taxon>
        <taxon>Papilionoideae</taxon>
        <taxon>50 kb inversion clade</taxon>
        <taxon>NPAAA clade</taxon>
        <taxon>Hologalegina</taxon>
        <taxon>IRL clade</taxon>
        <taxon>Trifolieae</taxon>
        <taxon>Medicago</taxon>
    </lineage>
</organism>
<protein>
    <submittedName>
        <fullName evidence="1 2">Uncharacterized protein</fullName>
    </submittedName>
</protein>
<evidence type="ECO:0000313" key="2">
    <source>
        <dbReference type="EnsemblPlants" id="AES81921"/>
    </source>
</evidence>
<reference evidence="1 3" key="1">
    <citation type="journal article" date="2011" name="Nature">
        <title>The Medicago genome provides insight into the evolution of rhizobial symbioses.</title>
        <authorList>
            <person name="Young N.D."/>
            <person name="Debelle F."/>
            <person name="Oldroyd G.E."/>
            <person name="Geurts R."/>
            <person name="Cannon S.B."/>
            <person name="Udvardi M.K."/>
            <person name="Benedito V.A."/>
            <person name="Mayer K.F."/>
            <person name="Gouzy J."/>
            <person name="Schoof H."/>
            <person name="Van de Peer Y."/>
            <person name="Proost S."/>
            <person name="Cook D.R."/>
            <person name="Meyers B.C."/>
            <person name="Spannagl M."/>
            <person name="Cheung F."/>
            <person name="De Mita S."/>
            <person name="Krishnakumar V."/>
            <person name="Gundlach H."/>
            <person name="Zhou S."/>
            <person name="Mudge J."/>
            <person name="Bharti A.K."/>
            <person name="Murray J.D."/>
            <person name="Naoumkina M.A."/>
            <person name="Rosen B."/>
            <person name="Silverstein K.A."/>
            <person name="Tang H."/>
            <person name="Rombauts S."/>
            <person name="Zhao P.X."/>
            <person name="Zhou P."/>
            <person name="Barbe V."/>
            <person name="Bardou P."/>
            <person name="Bechner M."/>
            <person name="Bellec A."/>
            <person name="Berger A."/>
            <person name="Berges H."/>
            <person name="Bidwell S."/>
            <person name="Bisseling T."/>
            <person name="Choisne N."/>
            <person name="Couloux A."/>
            <person name="Denny R."/>
            <person name="Deshpande S."/>
            <person name="Dai X."/>
            <person name="Doyle J.J."/>
            <person name="Dudez A.M."/>
            <person name="Farmer A.D."/>
            <person name="Fouteau S."/>
            <person name="Franken C."/>
            <person name="Gibelin C."/>
            <person name="Gish J."/>
            <person name="Goldstein S."/>
            <person name="Gonzalez A.J."/>
            <person name="Green P.J."/>
            <person name="Hallab A."/>
            <person name="Hartog M."/>
            <person name="Hua A."/>
            <person name="Humphray S.J."/>
            <person name="Jeong D.H."/>
            <person name="Jing Y."/>
            <person name="Jocker A."/>
            <person name="Kenton S.M."/>
            <person name="Kim D.J."/>
            <person name="Klee K."/>
            <person name="Lai H."/>
            <person name="Lang C."/>
            <person name="Lin S."/>
            <person name="Macmil S.L."/>
            <person name="Magdelenat G."/>
            <person name="Matthews L."/>
            <person name="McCorrison J."/>
            <person name="Monaghan E.L."/>
            <person name="Mun J.H."/>
            <person name="Najar F.Z."/>
            <person name="Nicholson C."/>
            <person name="Noirot C."/>
            <person name="O'Bleness M."/>
            <person name="Paule C.R."/>
            <person name="Poulain J."/>
            <person name="Prion F."/>
            <person name="Qin B."/>
            <person name="Qu C."/>
            <person name="Retzel E.F."/>
            <person name="Riddle C."/>
            <person name="Sallet E."/>
            <person name="Samain S."/>
            <person name="Samson N."/>
            <person name="Sanders I."/>
            <person name="Saurat O."/>
            <person name="Scarpelli C."/>
            <person name="Schiex T."/>
            <person name="Segurens B."/>
            <person name="Severin A.J."/>
            <person name="Sherrier D.J."/>
            <person name="Shi R."/>
            <person name="Sims S."/>
            <person name="Singer S.R."/>
            <person name="Sinharoy S."/>
            <person name="Sterck L."/>
            <person name="Viollet A."/>
            <person name="Wang B.B."/>
            <person name="Wang K."/>
            <person name="Wang M."/>
            <person name="Wang X."/>
            <person name="Warfsmann J."/>
            <person name="Weissenbach J."/>
            <person name="White D.D."/>
            <person name="White J.D."/>
            <person name="Wiley G.B."/>
            <person name="Wincker P."/>
            <person name="Xing Y."/>
            <person name="Yang L."/>
            <person name="Yao Z."/>
            <person name="Ying F."/>
            <person name="Zhai J."/>
            <person name="Zhou L."/>
            <person name="Zuber A."/>
            <person name="Denarie J."/>
            <person name="Dixon R.A."/>
            <person name="May G.D."/>
            <person name="Schwartz D.C."/>
            <person name="Rogers J."/>
            <person name="Quetier F."/>
            <person name="Town C.D."/>
            <person name="Roe B.A."/>
        </authorList>
    </citation>
    <scope>NUCLEOTIDE SEQUENCE [LARGE SCALE GENOMIC DNA]</scope>
    <source>
        <strain evidence="1">A17</strain>
        <strain evidence="2 3">cv. Jemalong A17</strain>
    </source>
</reference>
<name>G7L3Y2_MEDTR</name>